<sequence>MTEVNVHIANLLLSRIMEGDETAFHVAFNQYRDKIYAILYTILRDQAAAERILLCVFEDVWRFRETLPGAYGFNAYIDILLCKYLHAVCEEGGETMWLEKQLWEKNGANLASMQAIKIDKERAEELYSHLQKTLAWKVAGTRWKLLLMAALITGVVAVGVVWFNNYYRAFHTYITRKGERKTFILPDGTKVRLNSGSTLRLAGGYGSNRREMELKGEGYFEVKRDTAHKFVVHTAAMNIQDACAAFSVRAYPHEKADMATAIGGKVNVTLKDKRNATTYRVAPMQKLTVAKPAYSEGEAKPNQPRIEVLDTSQQTSAPREISWMMSE</sequence>
<reference evidence="4" key="2">
    <citation type="submission" date="2020-09" db="EMBL/GenBank/DDBJ databases">
        <authorList>
            <person name="Sun Q."/>
            <person name="Zhou Y."/>
        </authorList>
    </citation>
    <scope>NUCLEOTIDE SEQUENCE</scope>
    <source>
        <strain evidence="4">CGMCC 1.15290</strain>
    </source>
</reference>
<reference evidence="4" key="1">
    <citation type="journal article" date="2014" name="Int. J. Syst. Evol. Microbiol.">
        <title>Complete genome sequence of Corynebacterium casei LMG S-19264T (=DSM 44701T), isolated from a smear-ripened cheese.</title>
        <authorList>
            <consortium name="US DOE Joint Genome Institute (JGI-PGF)"/>
            <person name="Walter F."/>
            <person name="Albersmeier A."/>
            <person name="Kalinowski J."/>
            <person name="Ruckert C."/>
        </authorList>
    </citation>
    <scope>NUCLEOTIDE SEQUENCE</scope>
    <source>
        <strain evidence="4">CGMCC 1.15290</strain>
    </source>
</reference>
<name>A0A917J1X2_9BACT</name>
<dbReference type="InterPro" id="IPR006860">
    <property type="entry name" value="FecR"/>
</dbReference>
<dbReference type="GO" id="GO:0006352">
    <property type="term" value="P:DNA-templated transcription initiation"/>
    <property type="evidence" value="ECO:0007669"/>
    <property type="project" value="InterPro"/>
</dbReference>
<dbReference type="InterPro" id="IPR012373">
    <property type="entry name" value="Ferrdict_sens_TM"/>
</dbReference>
<keyword evidence="2" id="KW-0812">Transmembrane</keyword>
<comment type="caution">
    <text evidence="4">The sequence shown here is derived from an EMBL/GenBank/DDBJ whole genome shotgun (WGS) entry which is preliminary data.</text>
</comment>
<organism evidence="4 5">
    <name type="scientific">Filimonas zeae</name>
    <dbReference type="NCBI Taxonomy" id="1737353"/>
    <lineage>
        <taxon>Bacteria</taxon>
        <taxon>Pseudomonadati</taxon>
        <taxon>Bacteroidota</taxon>
        <taxon>Chitinophagia</taxon>
        <taxon>Chitinophagales</taxon>
        <taxon>Chitinophagaceae</taxon>
        <taxon>Filimonas</taxon>
    </lineage>
</organism>
<dbReference type="Gene3D" id="1.10.1740.10">
    <property type="match status" value="1"/>
</dbReference>
<evidence type="ECO:0000256" key="2">
    <source>
        <dbReference type="SAM" id="Phobius"/>
    </source>
</evidence>
<accession>A0A917J1X2</accession>
<evidence type="ECO:0000313" key="4">
    <source>
        <dbReference type="EMBL" id="GGH78250.1"/>
    </source>
</evidence>
<protein>
    <recommendedName>
        <fullName evidence="3">FecR protein domain-containing protein</fullName>
    </recommendedName>
</protein>
<dbReference type="Pfam" id="PF04773">
    <property type="entry name" value="FecR"/>
    <property type="match status" value="1"/>
</dbReference>
<dbReference type="EMBL" id="BMIB01000004">
    <property type="protein sequence ID" value="GGH78250.1"/>
    <property type="molecule type" value="Genomic_DNA"/>
</dbReference>
<dbReference type="RefSeq" id="WP_188956757.1">
    <property type="nucleotide sequence ID" value="NZ_BMIB01000004.1"/>
</dbReference>
<keyword evidence="2" id="KW-0472">Membrane</keyword>
<evidence type="ECO:0000256" key="1">
    <source>
        <dbReference type="SAM" id="MobiDB-lite"/>
    </source>
</evidence>
<feature type="region of interest" description="Disordered" evidence="1">
    <location>
        <begin position="292"/>
        <end position="327"/>
    </location>
</feature>
<dbReference type="Gene3D" id="2.60.120.1440">
    <property type="match status" value="1"/>
</dbReference>
<dbReference type="GO" id="GO:0016989">
    <property type="term" value="F:sigma factor antagonist activity"/>
    <property type="evidence" value="ECO:0007669"/>
    <property type="project" value="TreeGrafter"/>
</dbReference>
<dbReference type="SUPFAM" id="SSF88946">
    <property type="entry name" value="Sigma2 domain of RNA polymerase sigma factors"/>
    <property type="match status" value="1"/>
</dbReference>
<dbReference type="PANTHER" id="PTHR30273">
    <property type="entry name" value="PERIPLASMIC SIGNAL SENSOR AND SIGMA FACTOR ACTIVATOR FECR-RELATED"/>
    <property type="match status" value="1"/>
</dbReference>
<dbReference type="Proteomes" id="UP000627292">
    <property type="component" value="Unassembled WGS sequence"/>
</dbReference>
<feature type="domain" description="FecR protein" evidence="3">
    <location>
        <begin position="172"/>
        <end position="250"/>
    </location>
</feature>
<dbReference type="GO" id="GO:0003700">
    <property type="term" value="F:DNA-binding transcription factor activity"/>
    <property type="evidence" value="ECO:0007669"/>
    <property type="project" value="InterPro"/>
</dbReference>
<dbReference type="InterPro" id="IPR013325">
    <property type="entry name" value="RNA_pol_sigma_r2"/>
</dbReference>
<dbReference type="AlphaFoldDB" id="A0A917J1X2"/>
<evidence type="ECO:0000313" key="5">
    <source>
        <dbReference type="Proteomes" id="UP000627292"/>
    </source>
</evidence>
<gene>
    <name evidence="4" type="ORF">GCM10011379_45860</name>
</gene>
<keyword evidence="2" id="KW-1133">Transmembrane helix</keyword>
<keyword evidence="5" id="KW-1185">Reference proteome</keyword>
<feature type="transmembrane region" description="Helical" evidence="2">
    <location>
        <begin position="145"/>
        <end position="163"/>
    </location>
</feature>
<evidence type="ECO:0000259" key="3">
    <source>
        <dbReference type="Pfam" id="PF04773"/>
    </source>
</evidence>
<proteinExistence type="predicted"/>
<dbReference type="PANTHER" id="PTHR30273:SF2">
    <property type="entry name" value="PROTEIN FECR"/>
    <property type="match status" value="1"/>
</dbReference>